<gene>
    <name evidence="10" type="ORF">OH76DRAFT_1400359</name>
</gene>
<evidence type="ECO:0000256" key="6">
    <source>
        <dbReference type="ARBA" id="ARBA00023004"/>
    </source>
</evidence>
<evidence type="ECO:0000259" key="9">
    <source>
        <dbReference type="PROSITE" id="PS51405"/>
    </source>
</evidence>
<evidence type="ECO:0000256" key="5">
    <source>
        <dbReference type="ARBA" id="ARBA00023002"/>
    </source>
</evidence>
<reference evidence="10 11" key="1">
    <citation type="journal article" date="2018" name="Biotechnol. Biofuels">
        <title>Integrative visual omics of the white-rot fungus Polyporus brumalis exposes the biotechnological potential of its oxidative enzymes for delignifying raw plant biomass.</title>
        <authorList>
            <person name="Miyauchi S."/>
            <person name="Rancon A."/>
            <person name="Drula E."/>
            <person name="Hage H."/>
            <person name="Chaduli D."/>
            <person name="Favel A."/>
            <person name="Grisel S."/>
            <person name="Henrissat B."/>
            <person name="Herpoel-Gimbert I."/>
            <person name="Ruiz-Duenas F.J."/>
            <person name="Chevret D."/>
            <person name="Hainaut M."/>
            <person name="Lin J."/>
            <person name="Wang M."/>
            <person name="Pangilinan J."/>
            <person name="Lipzen A."/>
            <person name="Lesage-Meessen L."/>
            <person name="Navarro D."/>
            <person name="Riley R."/>
            <person name="Grigoriev I.V."/>
            <person name="Zhou S."/>
            <person name="Raouche S."/>
            <person name="Rosso M.N."/>
        </authorList>
    </citation>
    <scope>NUCLEOTIDE SEQUENCE [LARGE SCALE GENOMIC DNA]</scope>
    <source>
        <strain evidence="10 11">BRFM 1820</strain>
    </source>
</reference>
<sequence length="132" mass="14693">MANHGILSRSGKNIQFEKLAKATQQTYNFAQAFCTFVPKYAADMLDECPLSATFDLADLDVHNGISTTGRSSAWTRLPRTPTKAKLRRHSSNACSKPAPAPTATSLRRTCRASWANAAAWSRRRRTRHSARR</sequence>
<dbReference type="AlphaFoldDB" id="A0A371DJ82"/>
<keyword evidence="2" id="KW-0575">Peroxidase</keyword>
<dbReference type="PANTHER" id="PTHR33577">
    <property type="entry name" value="STERIGMATOCYSTIN BIOSYNTHESIS PEROXIDASE STCC-RELATED"/>
    <property type="match status" value="1"/>
</dbReference>
<dbReference type="PROSITE" id="PS51405">
    <property type="entry name" value="HEME_HALOPEROXIDASE"/>
    <property type="match status" value="1"/>
</dbReference>
<name>A0A371DJ82_9APHY</name>
<keyword evidence="3" id="KW-0349">Heme</keyword>
<keyword evidence="6" id="KW-0408">Iron</keyword>
<evidence type="ECO:0000313" key="11">
    <source>
        <dbReference type="Proteomes" id="UP000256964"/>
    </source>
</evidence>
<dbReference type="PANTHER" id="PTHR33577:SF18">
    <property type="entry name" value="HEME HALOPEROXIDASE FAMILY PROFILE DOMAIN-CONTAINING PROTEIN"/>
    <property type="match status" value="1"/>
</dbReference>
<feature type="compositionally biased region" description="Polar residues" evidence="8">
    <location>
        <begin position="65"/>
        <end position="74"/>
    </location>
</feature>
<keyword evidence="11" id="KW-1185">Reference proteome</keyword>
<evidence type="ECO:0000256" key="4">
    <source>
        <dbReference type="ARBA" id="ARBA00022723"/>
    </source>
</evidence>
<feature type="region of interest" description="Disordered" evidence="8">
    <location>
        <begin position="65"/>
        <end position="106"/>
    </location>
</feature>
<dbReference type="InterPro" id="IPR000028">
    <property type="entry name" value="Chloroperoxidase"/>
</dbReference>
<dbReference type="EMBL" id="KZ857390">
    <property type="protein sequence ID" value="RDX52558.1"/>
    <property type="molecule type" value="Genomic_DNA"/>
</dbReference>
<keyword evidence="4" id="KW-0479">Metal-binding</keyword>
<evidence type="ECO:0000256" key="3">
    <source>
        <dbReference type="ARBA" id="ARBA00022617"/>
    </source>
</evidence>
<keyword evidence="5" id="KW-0560">Oxidoreductase</keyword>
<evidence type="ECO:0000256" key="7">
    <source>
        <dbReference type="ARBA" id="ARBA00025795"/>
    </source>
</evidence>
<evidence type="ECO:0000256" key="8">
    <source>
        <dbReference type="SAM" id="MobiDB-lite"/>
    </source>
</evidence>
<dbReference type="GO" id="GO:0004601">
    <property type="term" value="F:peroxidase activity"/>
    <property type="evidence" value="ECO:0007669"/>
    <property type="project" value="UniProtKB-KW"/>
</dbReference>
<evidence type="ECO:0000256" key="1">
    <source>
        <dbReference type="ARBA" id="ARBA00001970"/>
    </source>
</evidence>
<protein>
    <recommendedName>
        <fullName evidence="9">Heme haloperoxidase family profile domain-containing protein</fullName>
    </recommendedName>
</protein>
<dbReference type="STRING" id="139420.A0A371DJ82"/>
<dbReference type="Proteomes" id="UP000256964">
    <property type="component" value="Unassembled WGS sequence"/>
</dbReference>
<evidence type="ECO:0000313" key="10">
    <source>
        <dbReference type="EMBL" id="RDX52558.1"/>
    </source>
</evidence>
<evidence type="ECO:0000256" key="2">
    <source>
        <dbReference type="ARBA" id="ARBA00022559"/>
    </source>
</evidence>
<comment type="similarity">
    <text evidence="7">Belongs to the chloroperoxidase family.</text>
</comment>
<dbReference type="InterPro" id="IPR036851">
    <property type="entry name" value="Chloroperoxidase-like_sf"/>
</dbReference>
<accession>A0A371DJ82</accession>
<proteinExistence type="inferred from homology"/>
<dbReference type="GO" id="GO:0046872">
    <property type="term" value="F:metal ion binding"/>
    <property type="evidence" value="ECO:0007669"/>
    <property type="project" value="UniProtKB-KW"/>
</dbReference>
<dbReference type="Pfam" id="PF01328">
    <property type="entry name" value="Peroxidase_2"/>
    <property type="match status" value="1"/>
</dbReference>
<feature type="domain" description="Heme haloperoxidase family profile" evidence="9">
    <location>
        <begin position="1"/>
        <end position="132"/>
    </location>
</feature>
<organism evidence="10 11">
    <name type="scientific">Lentinus brumalis</name>
    <dbReference type="NCBI Taxonomy" id="2498619"/>
    <lineage>
        <taxon>Eukaryota</taxon>
        <taxon>Fungi</taxon>
        <taxon>Dikarya</taxon>
        <taxon>Basidiomycota</taxon>
        <taxon>Agaricomycotina</taxon>
        <taxon>Agaricomycetes</taxon>
        <taxon>Polyporales</taxon>
        <taxon>Polyporaceae</taxon>
        <taxon>Lentinus</taxon>
    </lineage>
</organism>
<comment type="cofactor">
    <cofactor evidence="1">
        <name>heme b</name>
        <dbReference type="ChEBI" id="CHEBI:60344"/>
    </cofactor>
</comment>
<dbReference type="Gene3D" id="1.10.489.10">
    <property type="entry name" value="Chloroperoxidase-like"/>
    <property type="match status" value="1"/>
</dbReference>
<dbReference type="SUPFAM" id="SSF47571">
    <property type="entry name" value="Cloroperoxidase"/>
    <property type="match status" value="1"/>
</dbReference>